<dbReference type="PANTHER" id="PTHR46545">
    <property type="entry name" value="LEUCINE-RICH REPEAT-CONTAINING PROTEIN 51"/>
    <property type="match status" value="1"/>
</dbReference>
<dbReference type="InterPro" id="IPR032675">
    <property type="entry name" value="LRR_dom_sf"/>
</dbReference>
<comment type="subcellular location">
    <subcellularLocation>
        <location evidence="1">Cytoplasm</location>
        <location evidence="1">Cytoskeleton</location>
        <location evidence="1">Cilium axoneme</location>
    </subcellularLocation>
</comment>
<dbReference type="GO" id="GO:0005930">
    <property type="term" value="C:axoneme"/>
    <property type="evidence" value="ECO:0007669"/>
    <property type="project" value="UniProtKB-SubCell"/>
</dbReference>
<dbReference type="Gene3D" id="3.80.10.10">
    <property type="entry name" value="Ribonuclease Inhibitor"/>
    <property type="match status" value="1"/>
</dbReference>
<gene>
    <name evidence="6" type="ORF">TSPGSL018_6525</name>
</gene>
<name>A0A061REZ1_9CHLO</name>
<dbReference type="PROSITE" id="PS51450">
    <property type="entry name" value="LRR"/>
    <property type="match status" value="3"/>
</dbReference>
<sequence>MTWVVSPTLSKAQRQKDFLGNAKSLADVKPKSGPPLDYSFREITHLSEILEEEPNSGRPKSVPPLPGEAMKTELNTVALRLSNNSIPSLEGLPELLEQTLDKPDELAWLDLSFNELTSIDDLVLQYPNLSVLYLHANKLGNIKQVKKLARLPRLSKLTLHGNPMEELNHPNYRTQVLAFLPNLKSLDFIGVTKVDREKANVWTERMKHRQR</sequence>
<keyword evidence="3" id="KW-0963">Cytoplasm</keyword>
<accession>A0A061REZ1</accession>
<dbReference type="AlphaFoldDB" id="A0A061REZ1"/>
<dbReference type="Pfam" id="PF14580">
    <property type="entry name" value="LRR_9"/>
    <property type="match status" value="1"/>
</dbReference>
<evidence type="ECO:0000313" key="6">
    <source>
        <dbReference type="EMBL" id="JAC69374.1"/>
    </source>
</evidence>
<evidence type="ECO:0000256" key="4">
    <source>
        <dbReference type="ARBA" id="ARBA00022614"/>
    </source>
</evidence>
<dbReference type="PANTHER" id="PTHR46545:SF1">
    <property type="entry name" value="LEUCINE-RICH REPEAT-CONTAINING PROTEIN 51"/>
    <property type="match status" value="1"/>
</dbReference>
<keyword evidence="4" id="KW-0433">Leucine-rich repeat</keyword>
<evidence type="ECO:0000256" key="3">
    <source>
        <dbReference type="ARBA" id="ARBA00022490"/>
    </source>
</evidence>
<evidence type="ECO:0000256" key="5">
    <source>
        <dbReference type="ARBA" id="ARBA00022737"/>
    </source>
</evidence>
<dbReference type="SUPFAM" id="SSF52058">
    <property type="entry name" value="L domain-like"/>
    <property type="match status" value="1"/>
</dbReference>
<protein>
    <recommendedName>
        <fullName evidence="2">Leucine-rich repeat-containing protein 51</fullName>
    </recommendedName>
</protein>
<reference evidence="6" key="1">
    <citation type="submission" date="2014-05" db="EMBL/GenBank/DDBJ databases">
        <title>The transcriptome of the halophilic microalga Tetraselmis sp. GSL018 isolated from the Great Salt Lake, Utah.</title>
        <authorList>
            <person name="Jinkerson R.E."/>
            <person name="D'Adamo S."/>
            <person name="Posewitz M.C."/>
        </authorList>
    </citation>
    <scope>NUCLEOTIDE SEQUENCE</scope>
    <source>
        <strain evidence="6">GSL018</strain>
    </source>
</reference>
<organism evidence="6">
    <name type="scientific">Tetraselmis sp. GSL018</name>
    <dbReference type="NCBI Taxonomy" id="582737"/>
    <lineage>
        <taxon>Eukaryota</taxon>
        <taxon>Viridiplantae</taxon>
        <taxon>Chlorophyta</taxon>
        <taxon>core chlorophytes</taxon>
        <taxon>Chlorodendrophyceae</taxon>
        <taxon>Chlorodendrales</taxon>
        <taxon>Chlorodendraceae</taxon>
        <taxon>Tetraselmis</taxon>
    </lineage>
</organism>
<evidence type="ECO:0000256" key="2">
    <source>
        <dbReference type="ARBA" id="ARBA00014223"/>
    </source>
</evidence>
<evidence type="ECO:0000256" key="1">
    <source>
        <dbReference type="ARBA" id="ARBA00004430"/>
    </source>
</evidence>
<dbReference type="InterPro" id="IPR001611">
    <property type="entry name" value="Leu-rich_rpt"/>
</dbReference>
<proteinExistence type="predicted"/>
<dbReference type="EMBL" id="GBEZ01016915">
    <property type="protein sequence ID" value="JAC69374.1"/>
    <property type="molecule type" value="Transcribed_RNA"/>
</dbReference>
<keyword evidence="5" id="KW-0677">Repeat</keyword>